<reference evidence="4 5" key="1">
    <citation type="submission" date="2021-05" db="EMBL/GenBank/DDBJ databases">
        <title>Culturable bacteria isolated from Daya Bay.</title>
        <authorList>
            <person name="Zheng W."/>
            <person name="Yu S."/>
            <person name="Huang Y."/>
        </authorList>
    </citation>
    <scope>NUCLEOTIDE SEQUENCE [LARGE SCALE GENOMIC DNA]</scope>
    <source>
        <strain evidence="4 5">DP4N28-5</strain>
    </source>
</reference>
<dbReference type="PANTHER" id="PTHR22604">
    <property type="entry name" value="OXIDOREDUCTASES"/>
    <property type="match status" value="1"/>
</dbReference>
<dbReference type="Pfam" id="PF01408">
    <property type="entry name" value="GFO_IDH_MocA"/>
    <property type="match status" value="1"/>
</dbReference>
<dbReference type="Proteomes" id="UP000756530">
    <property type="component" value="Unassembled WGS sequence"/>
</dbReference>
<proteinExistence type="predicted"/>
<dbReference type="PANTHER" id="PTHR22604:SF105">
    <property type="entry name" value="TRANS-1,2-DIHYDROBENZENE-1,2-DIOL DEHYDROGENASE"/>
    <property type="match status" value="1"/>
</dbReference>
<name>A0ABS6SZB2_9RHOB</name>
<accession>A0ABS6SZB2</accession>
<dbReference type="RefSeq" id="WP_218391268.1">
    <property type="nucleotide sequence ID" value="NZ_JAHUZE010000001.1"/>
</dbReference>
<evidence type="ECO:0000256" key="1">
    <source>
        <dbReference type="ARBA" id="ARBA00023002"/>
    </source>
</evidence>
<feature type="domain" description="GFO/IDH/MocA-like oxidoreductase" evidence="3">
    <location>
        <begin position="132"/>
        <end position="248"/>
    </location>
</feature>
<keyword evidence="1" id="KW-0560">Oxidoreductase</keyword>
<feature type="domain" description="Gfo/Idh/MocA-like oxidoreductase N-terminal" evidence="2">
    <location>
        <begin position="3"/>
        <end position="120"/>
    </location>
</feature>
<dbReference type="EMBL" id="JAHUZE010000001">
    <property type="protein sequence ID" value="MBV7378321.1"/>
    <property type="molecule type" value="Genomic_DNA"/>
</dbReference>
<evidence type="ECO:0000313" key="4">
    <source>
        <dbReference type="EMBL" id="MBV7378321.1"/>
    </source>
</evidence>
<evidence type="ECO:0000259" key="2">
    <source>
        <dbReference type="Pfam" id="PF01408"/>
    </source>
</evidence>
<dbReference type="InterPro" id="IPR050984">
    <property type="entry name" value="Gfo/Idh/MocA_domain"/>
</dbReference>
<protein>
    <submittedName>
        <fullName evidence="4">Gfo/Idh/MocA family oxidoreductase</fullName>
    </submittedName>
</protein>
<dbReference type="InterPro" id="IPR000683">
    <property type="entry name" value="Gfo/Idh/MocA-like_OxRdtase_N"/>
</dbReference>
<comment type="caution">
    <text evidence="4">The sequence shown here is derived from an EMBL/GenBank/DDBJ whole genome shotgun (WGS) entry which is preliminary data.</text>
</comment>
<dbReference type="InterPro" id="IPR055170">
    <property type="entry name" value="GFO_IDH_MocA-like_dom"/>
</dbReference>
<dbReference type="Pfam" id="PF22725">
    <property type="entry name" value="GFO_IDH_MocA_C3"/>
    <property type="match status" value="1"/>
</dbReference>
<organism evidence="4 5">
    <name type="scientific">Maritimibacter dapengensis</name>
    <dbReference type="NCBI Taxonomy" id="2836868"/>
    <lineage>
        <taxon>Bacteria</taxon>
        <taxon>Pseudomonadati</taxon>
        <taxon>Pseudomonadota</taxon>
        <taxon>Alphaproteobacteria</taxon>
        <taxon>Rhodobacterales</taxon>
        <taxon>Roseobacteraceae</taxon>
        <taxon>Maritimibacter</taxon>
    </lineage>
</organism>
<evidence type="ECO:0000259" key="3">
    <source>
        <dbReference type="Pfam" id="PF22725"/>
    </source>
</evidence>
<evidence type="ECO:0000313" key="5">
    <source>
        <dbReference type="Proteomes" id="UP000756530"/>
    </source>
</evidence>
<sequence length="325" mass="35294">MTFRWGILGAANFARQQMGPAIHAALGNDLVALSTSSPEKAAGFEAISPNLIVYPDYDALLASDEIDAVYVPLPNHIHVEWTLKALEAGKHVLCEKPIALKAEDIDRVIAARDETGLMAAEAFMITHHPQWHKTRDLIADGAIGELRHVDVAFSFNNPDPANIRNKPETGGGSIPDIGVYAYGAARFATGAEPVDLAARLKRENGVDTFAHVTGEMDGPTGRFTYSGITSTRMANRQDMVFHGSDGTITLHAPFNANVFGEAQVLLRRGDETTVYRYPGVNQYVLQVEAFARAAQTGADYDCPLEFSKGTQAMMDKVFEVAVDMN</sequence>
<gene>
    <name evidence="4" type="ORF">KJP28_05250</name>
</gene>
<keyword evidence="5" id="KW-1185">Reference proteome</keyword>